<organism evidence="1">
    <name type="scientific">Timema bartmani</name>
    <dbReference type="NCBI Taxonomy" id="61472"/>
    <lineage>
        <taxon>Eukaryota</taxon>
        <taxon>Metazoa</taxon>
        <taxon>Ecdysozoa</taxon>
        <taxon>Arthropoda</taxon>
        <taxon>Hexapoda</taxon>
        <taxon>Insecta</taxon>
        <taxon>Pterygota</taxon>
        <taxon>Neoptera</taxon>
        <taxon>Polyneoptera</taxon>
        <taxon>Phasmatodea</taxon>
        <taxon>Timematodea</taxon>
        <taxon>Timematoidea</taxon>
        <taxon>Timematidae</taxon>
        <taxon>Timema</taxon>
    </lineage>
</organism>
<reference evidence="1" key="1">
    <citation type="submission" date="2020-11" db="EMBL/GenBank/DDBJ databases">
        <authorList>
            <person name="Tran Van P."/>
        </authorList>
    </citation>
    <scope>NUCLEOTIDE SEQUENCE</scope>
</reference>
<dbReference type="EMBL" id="OD565497">
    <property type="protein sequence ID" value="CAD7441916.1"/>
    <property type="molecule type" value="Genomic_DNA"/>
</dbReference>
<protein>
    <submittedName>
        <fullName evidence="1">Uncharacterized protein</fullName>
    </submittedName>
</protein>
<accession>A0A7R9EVP1</accession>
<proteinExistence type="predicted"/>
<name>A0A7R9EVP1_9NEOP</name>
<evidence type="ECO:0000313" key="1">
    <source>
        <dbReference type="EMBL" id="CAD7441916.1"/>
    </source>
</evidence>
<gene>
    <name evidence="1" type="ORF">TBIB3V08_LOCUS4361</name>
</gene>
<sequence length="90" mass="10148">MRAYLGTNSARMTMLLFAAPLLMLRIANITELRLWIGWVLIYLPNQRWLLPPPTSAVQPPSSLPFLAGFFSRFQFGGPSQDNSTPVQKVQ</sequence>
<dbReference type="AlphaFoldDB" id="A0A7R9EVP1"/>